<evidence type="ECO:0000256" key="4">
    <source>
        <dbReference type="ARBA" id="ARBA00022553"/>
    </source>
</evidence>
<evidence type="ECO:0000256" key="7">
    <source>
        <dbReference type="ARBA" id="ARBA00022777"/>
    </source>
</evidence>
<dbReference type="SUPFAM" id="SSF55874">
    <property type="entry name" value="ATPase domain of HSP90 chaperone/DNA topoisomerase II/histidine kinase"/>
    <property type="match status" value="1"/>
</dbReference>
<dbReference type="Pfam" id="PF02518">
    <property type="entry name" value="HATPase_c"/>
    <property type="match status" value="1"/>
</dbReference>
<dbReference type="GO" id="GO:0005886">
    <property type="term" value="C:plasma membrane"/>
    <property type="evidence" value="ECO:0007669"/>
    <property type="project" value="UniProtKB-SubCell"/>
</dbReference>
<dbReference type="Pfam" id="PF00512">
    <property type="entry name" value="HisKA"/>
    <property type="match status" value="1"/>
</dbReference>
<dbReference type="EMBL" id="CP023747">
    <property type="protein sequence ID" value="QEV40697.1"/>
    <property type="molecule type" value="Genomic_DNA"/>
</dbReference>
<protein>
    <recommendedName>
        <fullName evidence="3">histidine kinase</fullName>
        <ecNumber evidence="3">2.7.13.3</ecNumber>
    </recommendedName>
</protein>
<dbReference type="SMART" id="SM00387">
    <property type="entry name" value="HATPase_c"/>
    <property type="match status" value="1"/>
</dbReference>
<dbReference type="InterPro" id="IPR005467">
    <property type="entry name" value="His_kinase_dom"/>
</dbReference>
<name>A0A0B5DP10_9ACTN</name>
<dbReference type="SMART" id="SM00304">
    <property type="entry name" value="HAMP"/>
    <property type="match status" value="1"/>
</dbReference>
<dbReference type="SUPFAM" id="SSF158472">
    <property type="entry name" value="HAMP domain-like"/>
    <property type="match status" value="1"/>
</dbReference>
<comment type="subcellular location">
    <subcellularLocation>
        <location evidence="2">Cell membrane</location>
    </subcellularLocation>
</comment>
<dbReference type="InterPro" id="IPR003660">
    <property type="entry name" value="HAMP_dom"/>
</dbReference>
<reference evidence="14 16" key="2">
    <citation type="journal article" date="2016" name="Appl. Microbiol. Biotechnol.">
        <title>Exploiting the genome sequence of Streptomyces nodosus for enhanced antibiotic production.</title>
        <authorList>
            <person name="Sweeney P."/>
            <person name="Murphy C.D."/>
            <person name="Caffrey P."/>
        </authorList>
    </citation>
    <scope>NUCLEOTIDE SEQUENCE [LARGE SCALE GENOMIC DNA]</scope>
    <source>
        <strain evidence="14 16">ATCC 14899</strain>
    </source>
</reference>
<dbReference type="AlphaFoldDB" id="A0A0B5DP10"/>
<evidence type="ECO:0000313" key="16">
    <source>
        <dbReference type="Proteomes" id="UP000031526"/>
    </source>
</evidence>
<dbReference type="CDD" id="cd06225">
    <property type="entry name" value="HAMP"/>
    <property type="match status" value="1"/>
</dbReference>
<dbReference type="PROSITE" id="PS50885">
    <property type="entry name" value="HAMP"/>
    <property type="match status" value="1"/>
</dbReference>
<dbReference type="PROSITE" id="PS50109">
    <property type="entry name" value="HIS_KIN"/>
    <property type="match status" value="1"/>
</dbReference>
<feature type="transmembrane region" description="Helical" evidence="11">
    <location>
        <begin position="169"/>
        <end position="192"/>
    </location>
</feature>
<proteinExistence type="predicted"/>
<evidence type="ECO:0000313" key="15">
    <source>
        <dbReference type="EMBL" id="QEV40697.1"/>
    </source>
</evidence>
<dbReference type="Gene3D" id="1.10.287.130">
    <property type="match status" value="1"/>
</dbReference>
<evidence type="ECO:0000256" key="5">
    <source>
        <dbReference type="ARBA" id="ARBA00022679"/>
    </source>
</evidence>
<dbReference type="SUPFAM" id="SSF47384">
    <property type="entry name" value="Homodimeric domain of signal transducing histidine kinase"/>
    <property type="match status" value="1"/>
</dbReference>
<dbReference type="KEGG" id="snq:CP978_20980"/>
<dbReference type="InterPro" id="IPR004358">
    <property type="entry name" value="Sig_transdc_His_kin-like_C"/>
</dbReference>
<dbReference type="Gene3D" id="3.30.565.10">
    <property type="entry name" value="Histidine kinase-like ATPase, C-terminal domain"/>
    <property type="match status" value="1"/>
</dbReference>
<sequence length="477" mass="50342">MKGYVRRLSLRARLGLLAAAAVAVAVTGVAVTAWLLTERQLNSQLDSNLRSVQASPAYIQGLLRMCQVQELPTEQNKGDRTPTPYTVQVVTGDGTVCTAPGSSAIKVGAGDLAVALGLRENSLHDAVSEEGQAMRVATSRPDSLPQMSGNYAVSIAQPLSVISKPLNSLAWLLLGVAGVGVVGAATAGVGIARAGLRPMKQLMDVTEHIARTEDLSVRIRVDGDDEIARLAESFNAMTAALASSRERQQQLVADAGHELRTPLTSLRTNIELMMRSEKTGRELPPDVRRDLLSSVEAQITELAGLIGDIQELSRPDAAPGSASMRLVALHEGAERALARARLRGKELTFTCELEDWFVWGEPAALERAIVNLLDNAVKFSPAGGTVSLRLQGGRLSIKDEGPGVPPDELPYVFERFWRSPSARSLPGSGLGLAIVARAVQASGGTVGLHQAPGGGALAVMTVPGARTPPPETPPRKG</sequence>
<evidence type="ECO:0000259" key="13">
    <source>
        <dbReference type="PROSITE" id="PS50885"/>
    </source>
</evidence>
<dbReference type="Gene3D" id="6.10.340.10">
    <property type="match status" value="1"/>
</dbReference>
<dbReference type="InterPro" id="IPR050428">
    <property type="entry name" value="TCS_sensor_his_kinase"/>
</dbReference>
<dbReference type="STRING" id="40318.SNOD_20675"/>
<keyword evidence="7 14" id="KW-0418">Kinase</keyword>
<evidence type="ECO:0000256" key="1">
    <source>
        <dbReference type="ARBA" id="ARBA00000085"/>
    </source>
</evidence>
<evidence type="ECO:0000256" key="3">
    <source>
        <dbReference type="ARBA" id="ARBA00012438"/>
    </source>
</evidence>
<dbReference type="CDD" id="cd00082">
    <property type="entry name" value="HisKA"/>
    <property type="match status" value="1"/>
</dbReference>
<evidence type="ECO:0000313" key="14">
    <source>
        <dbReference type="EMBL" id="AJE42176.1"/>
    </source>
</evidence>
<dbReference type="InterPro" id="IPR003661">
    <property type="entry name" value="HisK_dim/P_dom"/>
</dbReference>
<keyword evidence="8 11" id="KW-1133">Transmembrane helix</keyword>
<dbReference type="InterPro" id="IPR036097">
    <property type="entry name" value="HisK_dim/P_sf"/>
</dbReference>
<dbReference type="PANTHER" id="PTHR45436:SF5">
    <property type="entry name" value="SENSOR HISTIDINE KINASE TRCS"/>
    <property type="match status" value="1"/>
</dbReference>
<evidence type="ECO:0000259" key="12">
    <source>
        <dbReference type="PROSITE" id="PS50109"/>
    </source>
</evidence>
<evidence type="ECO:0000256" key="2">
    <source>
        <dbReference type="ARBA" id="ARBA00004236"/>
    </source>
</evidence>
<feature type="transmembrane region" description="Helical" evidence="11">
    <location>
        <begin position="12"/>
        <end position="36"/>
    </location>
</feature>
<dbReference type="Proteomes" id="UP000031526">
    <property type="component" value="Chromosome"/>
</dbReference>
<evidence type="ECO:0000256" key="11">
    <source>
        <dbReference type="SAM" id="Phobius"/>
    </source>
</evidence>
<dbReference type="OrthoDB" id="9786919at2"/>
<gene>
    <name evidence="15" type="ORF">CP978_20980</name>
    <name evidence="14" type="ORF">SNOD_20675</name>
</gene>
<evidence type="ECO:0000256" key="8">
    <source>
        <dbReference type="ARBA" id="ARBA00022989"/>
    </source>
</evidence>
<keyword evidence="6 11" id="KW-0812">Transmembrane</keyword>
<dbReference type="EC" id="2.7.13.3" evidence="3"/>
<feature type="domain" description="Histidine kinase" evidence="12">
    <location>
        <begin position="254"/>
        <end position="466"/>
    </location>
</feature>
<dbReference type="HOGENOM" id="CLU_000445_89_6_11"/>
<dbReference type="PANTHER" id="PTHR45436">
    <property type="entry name" value="SENSOR HISTIDINE KINASE YKOH"/>
    <property type="match status" value="1"/>
</dbReference>
<keyword evidence="5" id="KW-0808">Transferase</keyword>
<dbReference type="GO" id="GO:0000155">
    <property type="term" value="F:phosphorelay sensor kinase activity"/>
    <property type="evidence" value="ECO:0007669"/>
    <property type="project" value="InterPro"/>
</dbReference>
<dbReference type="EMBL" id="CP009313">
    <property type="protein sequence ID" value="AJE42176.1"/>
    <property type="molecule type" value="Genomic_DNA"/>
</dbReference>
<keyword evidence="16" id="KW-1185">Reference proteome</keyword>
<reference evidence="15 17" key="3">
    <citation type="submission" date="2017-09" db="EMBL/GenBank/DDBJ databases">
        <title>Streptomyces genome completion.</title>
        <authorList>
            <person name="Lee N."/>
            <person name="Cho B.-K."/>
        </authorList>
    </citation>
    <scope>NUCLEOTIDE SEQUENCE [LARGE SCALE GENOMIC DNA]</scope>
    <source>
        <strain evidence="15 17">ATCC 14899</strain>
    </source>
</reference>
<comment type="catalytic activity">
    <reaction evidence="1">
        <text>ATP + protein L-histidine = ADP + protein N-phospho-L-histidine.</text>
        <dbReference type="EC" id="2.7.13.3"/>
    </reaction>
</comment>
<dbReference type="Proteomes" id="UP000325763">
    <property type="component" value="Chromosome"/>
</dbReference>
<dbReference type="PRINTS" id="PR00344">
    <property type="entry name" value="BCTRLSENSOR"/>
</dbReference>
<reference evidence="16" key="1">
    <citation type="submission" date="2014-09" db="EMBL/GenBank/DDBJ databases">
        <title>Sequence of the Streptomyces nodosus genome.</title>
        <authorList>
            <person name="Sweeney P."/>
            <person name="Stephens N."/>
            <person name="Murphy C."/>
            <person name="Caffrey P."/>
        </authorList>
    </citation>
    <scope>NUCLEOTIDE SEQUENCE [LARGE SCALE GENOMIC DNA]</scope>
    <source>
        <strain evidence="16">ATCC 14899</strain>
    </source>
</reference>
<dbReference type="SMART" id="SM00388">
    <property type="entry name" value="HisKA"/>
    <property type="match status" value="1"/>
</dbReference>
<evidence type="ECO:0000256" key="10">
    <source>
        <dbReference type="ARBA" id="ARBA00023136"/>
    </source>
</evidence>
<organism evidence="14 16">
    <name type="scientific">Streptomyces nodosus</name>
    <dbReference type="NCBI Taxonomy" id="40318"/>
    <lineage>
        <taxon>Bacteria</taxon>
        <taxon>Bacillati</taxon>
        <taxon>Actinomycetota</taxon>
        <taxon>Actinomycetes</taxon>
        <taxon>Kitasatosporales</taxon>
        <taxon>Streptomycetaceae</taxon>
        <taxon>Streptomyces</taxon>
    </lineage>
</organism>
<dbReference type="InterPro" id="IPR003594">
    <property type="entry name" value="HATPase_dom"/>
</dbReference>
<keyword evidence="9" id="KW-0902">Two-component regulatory system</keyword>
<evidence type="ECO:0000256" key="6">
    <source>
        <dbReference type="ARBA" id="ARBA00022692"/>
    </source>
</evidence>
<dbReference type="InterPro" id="IPR036890">
    <property type="entry name" value="HATPase_C_sf"/>
</dbReference>
<dbReference type="Pfam" id="PF00672">
    <property type="entry name" value="HAMP"/>
    <property type="match status" value="1"/>
</dbReference>
<evidence type="ECO:0000313" key="17">
    <source>
        <dbReference type="Proteomes" id="UP000325763"/>
    </source>
</evidence>
<keyword evidence="4" id="KW-0597">Phosphoprotein</keyword>
<evidence type="ECO:0000256" key="9">
    <source>
        <dbReference type="ARBA" id="ARBA00023012"/>
    </source>
</evidence>
<accession>A0A0B5DP10</accession>
<keyword evidence="10 11" id="KW-0472">Membrane</keyword>
<dbReference type="CDD" id="cd00075">
    <property type="entry name" value="HATPase"/>
    <property type="match status" value="1"/>
</dbReference>
<feature type="domain" description="HAMP" evidence="13">
    <location>
        <begin position="193"/>
        <end position="246"/>
    </location>
</feature>